<feature type="compositionally biased region" description="Polar residues" evidence="1">
    <location>
        <begin position="1"/>
        <end position="10"/>
    </location>
</feature>
<evidence type="ECO:0000256" key="1">
    <source>
        <dbReference type="SAM" id="MobiDB-lite"/>
    </source>
</evidence>
<name>A0AAJ0ERY9_9PEZI</name>
<proteinExistence type="predicted"/>
<feature type="region of interest" description="Disordered" evidence="1">
    <location>
        <begin position="1"/>
        <end position="47"/>
    </location>
</feature>
<protein>
    <submittedName>
        <fullName evidence="2">Uncharacterized protein</fullName>
    </submittedName>
</protein>
<evidence type="ECO:0000313" key="2">
    <source>
        <dbReference type="EMBL" id="KAK1658953.1"/>
    </source>
</evidence>
<comment type="caution">
    <text evidence="2">The sequence shown here is derived from an EMBL/GenBank/DDBJ whole genome shotgun (WGS) entry which is preliminary data.</text>
</comment>
<accession>A0AAJ0ERY9</accession>
<dbReference type="EMBL" id="JAHMHR010000067">
    <property type="protein sequence ID" value="KAK1658953.1"/>
    <property type="molecule type" value="Genomic_DNA"/>
</dbReference>
<keyword evidence="3" id="KW-1185">Reference proteome</keyword>
<organism evidence="2 3">
    <name type="scientific">Colletotrichum godetiae</name>
    <dbReference type="NCBI Taxonomy" id="1209918"/>
    <lineage>
        <taxon>Eukaryota</taxon>
        <taxon>Fungi</taxon>
        <taxon>Dikarya</taxon>
        <taxon>Ascomycota</taxon>
        <taxon>Pezizomycotina</taxon>
        <taxon>Sordariomycetes</taxon>
        <taxon>Hypocreomycetidae</taxon>
        <taxon>Glomerellales</taxon>
        <taxon>Glomerellaceae</taxon>
        <taxon>Colletotrichum</taxon>
        <taxon>Colletotrichum acutatum species complex</taxon>
    </lineage>
</organism>
<feature type="compositionally biased region" description="Polar residues" evidence="1">
    <location>
        <begin position="23"/>
        <end position="33"/>
    </location>
</feature>
<gene>
    <name evidence="2" type="ORF">BDP55DRAFT_372158</name>
</gene>
<reference evidence="2" key="1">
    <citation type="submission" date="2021-06" db="EMBL/GenBank/DDBJ databases">
        <title>Comparative genomics, transcriptomics and evolutionary studies reveal genomic signatures of adaptation to plant cell wall in hemibiotrophic fungi.</title>
        <authorList>
            <consortium name="DOE Joint Genome Institute"/>
            <person name="Baroncelli R."/>
            <person name="Diaz J.F."/>
            <person name="Benocci T."/>
            <person name="Peng M."/>
            <person name="Battaglia E."/>
            <person name="Haridas S."/>
            <person name="Andreopoulos W."/>
            <person name="Labutti K."/>
            <person name="Pangilinan J."/>
            <person name="Floch G.L."/>
            <person name="Makela M.R."/>
            <person name="Henrissat B."/>
            <person name="Grigoriev I.V."/>
            <person name="Crouch J.A."/>
            <person name="De Vries R.P."/>
            <person name="Sukno S.A."/>
            <person name="Thon M.R."/>
        </authorList>
    </citation>
    <scope>NUCLEOTIDE SEQUENCE</scope>
    <source>
        <strain evidence="2">CBS 193.32</strain>
    </source>
</reference>
<dbReference type="RefSeq" id="XP_060423717.1">
    <property type="nucleotide sequence ID" value="XM_060567106.1"/>
</dbReference>
<evidence type="ECO:0000313" key="3">
    <source>
        <dbReference type="Proteomes" id="UP001224890"/>
    </source>
</evidence>
<sequence>MDTKSAQASRQPLDLLPSARQRMPTQFLTSTPPRSLEPTLTHPRFPNMTKPHVLVDHDPVESTLVFTDSLLKDVILLSMLMTQPASRQTSTRITGDVTLHLLYFTPQRIASQTRITPLLLPKAVSWLCATQSKHDHPPSLSFPWLRAPLRYPSRFRYQPSSSSSKPRLYGVTPSTALLTWLPESSSQSLVLDNPTILTNARASLAQNRS</sequence>
<dbReference type="Proteomes" id="UP001224890">
    <property type="component" value="Unassembled WGS sequence"/>
</dbReference>
<dbReference type="AlphaFoldDB" id="A0AAJ0ERY9"/>
<dbReference type="GeneID" id="85451632"/>